<keyword evidence="7" id="KW-1185">Reference proteome</keyword>
<dbReference type="GO" id="GO:0006282">
    <property type="term" value="P:regulation of DNA repair"/>
    <property type="evidence" value="ECO:0007669"/>
    <property type="project" value="InterPro"/>
</dbReference>
<reference evidence="6 7" key="1">
    <citation type="submission" date="2017-03" db="EMBL/GenBank/DDBJ databases">
        <title>Genome of the blue death feigning beetle - Asbolus verrucosus.</title>
        <authorList>
            <person name="Rider S.D."/>
        </authorList>
    </citation>
    <scope>NUCLEOTIDE SEQUENCE [LARGE SCALE GENOMIC DNA]</scope>
    <source>
        <strain evidence="6">Butters</strain>
        <tissue evidence="6">Head and leg muscle</tissue>
    </source>
</reference>
<evidence type="ECO:0000313" key="6">
    <source>
        <dbReference type="EMBL" id="RZC39142.1"/>
    </source>
</evidence>
<accession>A0A482W1X5</accession>
<feature type="domain" description="PARG catalytic Macro" evidence="4">
    <location>
        <begin position="200"/>
        <end position="346"/>
    </location>
</feature>
<evidence type="ECO:0000256" key="3">
    <source>
        <dbReference type="ARBA" id="ARBA00022801"/>
    </source>
</evidence>
<evidence type="ECO:0000259" key="4">
    <source>
        <dbReference type="Pfam" id="PF05028"/>
    </source>
</evidence>
<dbReference type="GO" id="GO:0005737">
    <property type="term" value="C:cytoplasm"/>
    <property type="evidence" value="ECO:0007669"/>
    <property type="project" value="TreeGrafter"/>
</dbReference>
<dbReference type="InterPro" id="IPR048362">
    <property type="entry name" value="PARG_helical"/>
</dbReference>
<dbReference type="GO" id="GO:0005634">
    <property type="term" value="C:nucleus"/>
    <property type="evidence" value="ECO:0007669"/>
    <property type="project" value="TreeGrafter"/>
</dbReference>
<dbReference type="GO" id="GO:0004649">
    <property type="term" value="F:poly(ADP-ribose) glycohydrolase activity"/>
    <property type="evidence" value="ECO:0007669"/>
    <property type="project" value="UniProtKB-EC"/>
</dbReference>
<dbReference type="InterPro" id="IPR046372">
    <property type="entry name" value="PARG_cat_C"/>
</dbReference>
<comment type="similarity">
    <text evidence="1">Belongs to the poly(ADP-ribose) glycohydrolase family.</text>
</comment>
<gene>
    <name evidence="6" type="ORF">BDFB_005528</name>
</gene>
<dbReference type="PANTHER" id="PTHR12837">
    <property type="entry name" value="POLY ADP-RIBOSE GLYCOHYDROLASE"/>
    <property type="match status" value="1"/>
</dbReference>
<dbReference type="GO" id="GO:0009225">
    <property type="term" value="P:nucleotide-sugar metabolic process"/>
    <property type="evidence" value="ECO:0007669"/>
    <property type="project" value="TreeGrafter"/>
</dbReference>
<dbReference type="InterPro" id="IPR007724">
    <property type="entry name" value="Poly_GlycHdrlase"/>
</dbReference>
<dbReference type="Pfam" id="PF20811">
    <property type="entry name" value="PARG_cat_N"/>
    <property type="match status" value="1"/>
</dbReference>
<evidence type="ECO:0000256" key="1">
    <source>
        <dbReference type="ARBA" id="ARBA00009545"/>
    </source>
</evidence>
<dbReference type="STRING" id="1661398.A0A482W1X5"/>
<dbReference type="OrthoDB" id="6154436at2759"/>
<sequence>MALVMLPCDLPWWDSVKKHFKRISNTKNTLELIEGMHKIHDICNVSLDPEEDTTDPEIFVGLLNFLDNDLTSEERSNFLNKTLPNMVKRALKLKEYKPKDGLHFSLQQQSDCTELQYSFISSLIANAFFSTFPKRSDKSHPTLQNFNFTHFFKHLHKNVQKSKLRSILYYFDWLENNENASGCLKISRQVMTSKEWLTIEDWLECSLPLCPLQIRHEGKLERTEADSVQICFASAKVGGNVLSDGNTQECINLVTYPELLTVLLNVEALEDNEVLTVERIRHISRIVDPKNRACLEKLDVPQEMTVCCVDADDYKKLPISQYEEDNILRELNKCLLAFQQKQFQNNESPQTFSQNRQRRLSPIGESIGSTQSDPPAVPLITQQSCSTNRSASPTSLCDNNNVSKNKLRVQLEIEKSLQKKGQLNNEALVNNRRGRFIVLGSSGECLPVSRNPQEPTKSIYSSCESSEEEFVSAKTSLDDGSEDENYHKRYSVDLETPERRHTFAQRLRDALRREVSDSLTSSGESSYAVGISVAGSDVEDRQIKVRRGGSTGFALREDSLDENFLKDSLQQERQWIDKFKSKQSGLSRKESNKSSDYSFSTEYSSELEEVYEQFSRWLQNPILETEKGAKQLEGRELAVVQFAGSLLKRTLSESFAGVPVPLAENAESTRNPEDFDTNKKNKLILSAKSLSLELARHKHRLAAQLSENREPLSEENPNFSLTKEVEPRNVLDDCYLTSKTRAWFISCVNEAIIQTLEDVSFSVSLPQEGQISQITQKPDNGLKPVSTGNWGCGSSKCGDVQLKVIIQWLAASVSGVPVLRYYTCGHPQLAKLDTVCRILVDRKWSVKDLAQATLRYSNQVLHGREVSGTLFEELIGLERTA</sequence>
<dbReference type="Pfam" id="PF05028">
    <property type="entry name" value="PARG_cat_C"/>
    <property type="match status" value="2"/>
</dbReference>
<evidence type="ECO:0000313" key="7">
    <source>
        <dbReference type="Proteomes" id="UP000292052"/>
    </source>
</evidence>
<dbReference type="EMBL" id="QDEB01037087">
    <property type="protein sequence ID" value="RZC39142.1"/>
    <property type="molecule type" value="Genomic_DNA"/>
</dbReference>
<dbReference type="GO" id="GO:0005975">
    <property type="term" value="P:carbohydrate metabolic process"/>
    <property type="evidence" value="ECO:0007669"/>
    <property type="project" value="InterPro"/>
</dbReference>
<comment type="caution">
    <text evidence="6">The sequence shown here is derived from an EMBL/GenBank/DDBJ whole genome shotgun (WGS) entry which is preliminary data.</text>
</comment>
<feature type="domain" description="PARG catalytic Macro" evidence="4">
    <location>
        <begin position="779"/>
        <end position="830"/>
    </location>
</feature>
<evidence type="ECO:0000259" key="5">
    <source>
        <dbReference type="Pfam" id="PF20811"/>
    </source>
</evidence>
<organism evidence="6 7">
    <name type="scientific">Asbolus verrucosus</name>
    <name type="common">Desert ironclad beetle</name>
    <dbReference type="NCBI Taxonomy" id="1661398"/>
    <lineage>
        <taxon>Eukaryota</taxon>
        <taxon>Metazoa</taxon>
        <taxon>Ecdysozoa</taxon>
        <taxon>Arthropoda</taxon>
        <taxon>Hexapoda</taxon>
        <taxon>Insecta</taxon>
        <taxon>Pterygota</taxon>
        <taxon>Neoptera</taxon>
        <taxon>Endopterygota</taxon>
        <taxon>Coleoptera</taxon>
        <taxon>Polyphaga</taxon>
        <taxon>Cucujiformia</taxon>
        <taxon>Tenebrionidae</taxon>
        <taxon>Pimeliinae</taxon>
        <taxon>Asbolus</taxon>
    </lineage>
</organism>
<dbReference type="AlphaFoldDB" id="A0A482W1X5"/>
<dbReference type="PANTHER" id="PTHR12837:SF14">
    <property type="entry name" value="POLY(ADP-RIBOSE) GLYCOHYDROLASE"/>
    <property type="match status" value="1"/>
</dbReference>
<feature type="domain" description="PARG helical" evidence="5">
    <location>
        <begin position="71"/>
        <end position="188"/>
    </location>
</feature>
<evidence type="ECO:0000256" key="2">
    <source>
        <dbReference type="ARBA" id="ARBA00012255"/>
    </source>
</evidence>
<dbReference type="GO" id="GO:1990966">
    <property type="term" value="P:ATP generation from poly-ADP-D-ribose"/>
    <property type="evidence" value="ECO:0007669"/>
    <property type="project" value="TreeGrafter"/>
</dbReference>
<dbReference type="EC" id="3.2.1.143" evidence="2"/>
<proteinExistence type="inferred from homology"/>
<dbReference type="Proteomes" id="UP000292052">
    <property type="component" value="Unassembled WGS sequence"/>
</dbReference>
<keyword evidence="3" id="KW-0378">Hydrolase</keyword>
<protein>
    <recommendedName>
        <fullName evidence="2">poly(ADP-ribose) glycohydrolase</fullName>
        <ecNumber evidence="2">3.2.1.143</ecNumber>
    </recommendedName>
</protein>
<name>A0A482W1X5_ASBVE</name>